<keyword evidence="1" id="KW-0472">Membrane</keyword>
<reference evidence="2 3" key="2">
    <citation type="submission" date="2020-07" db="EMBL/GenBank/DDBJ databases">
        <authorList>
            <person name="Yu X."/>
        </authorList>
    </citation>
    <scope>NUCLEOTIDE SEQUENCE [LARGE SCALE GENOMIC DNA]</scope>
    <source>
        <strain evidence="3">24</strain>
    </source>
</reference>
<gene>
    <name evidence="2" type="ORF">H0P51_15675</name>
</gene>
<feature type="transmembrane region" description="Helical" evidence="1">
    <location>
        <begin position="173"/>
        <end position="193"/>
    </location>
</feature>
<feature type="transmembrane region" description="Helical" evidence="1">
    <location>
        <begin position="20"/>
        <end position="38"/>
    </location>
</feature>
<sequence>MSNTIEASAERTSKRAAQWAGTLGVAVPAAAIPVYPIWSVPQTHASGASLAVWASAHHDRLVVTQVLYTVGVACWFVFGAAVSTYLRNRLPAGSPLAAGFGGGLVGLITLILAGFTAFDILLYRPRSAELSALLYDLTFGLLAMSGIPTVVALGSFAIAVYRHRVLPRSTAHLAALAAVGHVLLLVAFIAPAGPLSLEGSLVVWGIPMLFFGWIGHTAQAITSKSKVTAIDSG</sequence>
<dbReference type="RefSeq" id="WP_180913732.1">
    <property type="nucleotide sequence ID" value="NZ_CP059165.1"/>
</dbReference>
<evidence type="ECO:0000313" key="3">
    <source>
        <dbReference type="Proteomes" id="UP000510682"/>
    </source>
</evidence>
<keyword evidence="3" id="KW-1185">Reference proteome</keyword>
<keyword evidence="1" id="KW-1133">Transmembrane helix</keyword>
<dbReference type="AlphaFoldDB" id="A0A7D6E1L5"/>
<name>A0A7D6E1L5_9MYCO</name>
<organism evidence="2 3">
    <name type="scientific">Mycobacterium vicinigordonae</name>
    <dbReference type="NCBI Taxonomy" id="1719132"/>
    <lineage>
        <taxon>Bacteria</taxon>
        <taxon>Bacillati</taxon>
        <taxon>Actinomycetota</taxon>
        <taxon>Actinomycetes</taxon>
        <taxon>Mycobacteriales</taxon>
        <taxon>Mycobacteriaceae</taxon>
        <taxon>Mycobacterium</taxon>
    </lineage>
</organism>
<protein>
    <recommendedName>
        <fullName evidence="4">DUF4386 family protein</fullName>
    </recommendedName>
</protein>
<evidence type="ECO:0000256" key="1">
    <source>
        <dbReference type="SAM" id="Phobius"/>
    </source>
</evidence>
<feature type="transmembrane region" description="Helical" evidence="1">
    <location>
        <begin position="66"/>
        <end position="86"/>
    </location>
</feature>
<feature type="transmembrane region" description="Helical" evidence="1">
    <location>
        <begin position="138"/>
        <end position="161"/>
    </location>
</feature>
<accession>A0A7D6E1L5</accession>
<dbReference type="Proteomes" id="UP000510682">
    <property type="component" value="Chromosome"/>
</dbReference>
<reference evidence="3" key="3">
    <citation type="submission" date="2023-07" db="EMBL/GenBank/DDBJ databases">
        <title>Description of Mycobacterium gordonae subsp. intergordonae subsp.nov. and Mycobacterium gordonae subsp. gordonae subsp. nov.</title>
        <authorList>
            <person name="Huang H."/>
        </authorList>
    </citation>
    <scope>NUCLEOTIDE SEQUENCE [LARGE SCALE GENOMIC DNA]</scope>
    <source>
        <strain evidence="3">24</strain>
    </source>
</reference>
<feature type="transmembrane region" description="Helical" evidence="1">
    <location>
        <begin position="199"/>
        <end position="216"/>
    </location>
</feature>
<proteinExistence type="predicted"/>
<dbReference type="KEGG" id="mgor:H0P51_15675"/>
<evidence type="ECO:0000313" key="2">
    <source>
        <dbReference type="EMBL" id="QLL05322.1"/>
    </source>
</evidence>
<feature type="transmembrane region" description="Helical" evidence="1">
    <location>
        <begin position="98"/>
        <end position="118"/>
    </location>
</feature>
<evidence type="ECO:0008006" key="4">
    <source>
        <dbReference type="Google" id="ProtNLM"/>
    </source>
</evidence>
<dbReference type="EMBL" id="CP059165">
    <property type="protein sequence ID" value="QLL05322.1"/>
    <property type="molecule type" value="Genomic_DNA"/>
</dbReference>
<reference evidence="3" key="1">
    <citation type="submission" date="2020-07" db="EMBL/GenBank/DDBJ databases">
        <title>Description of Mycobacterium gordonae subsp. intergordonae subsp.nov. and Mycobacterium gordonae subsp. gordonae subsp. nov.</title>
        <authorList>
            <person name="Yu X."/>
        </authorList>
    </citation>
    <scope>NUCLEOTIDE SEQUENCE [LARGE SCALE GENOMIC DNA]</scope>
    <source>
        <strain evidence="3">24</strain>
    </source>
</reference>
<keyword evidence="1" id="KW-0812">Transmembrane</keyword>